<dbReference type="GO" id="GO:0019867">
    <property type="term" value="C:outer membrane"/>
    <property type="evidence" value="ECO:0007669"/>
    <property type="project" value="InterPro"/>
</dbReference>
<evidence type="ECO:0000256" key="3">
    <source>
        <dbReference type="SAM" id="SignalP"/>
    </source>
</evidence>
<dbReference type="InterPro" id="IPR037873">
    <property type="entry name" value="BamE-like"/>
</dbReference>
<feature type="chain" id="PRO_5016713880" evidence="3">
    <location>
        <begin position="27"/>
        <end position="174"/>
    </location>
</feature>
<dbReference type="OrthoDB" id="5360144at2"/>
<dbReference type="InterPro" id="IPR007450">
    <property type="entry name" value="BamE_dom"/>
</dbReference>
<dbReference type="AlphaFoldDB" id="A0A377R4I7"/>
<evidence type="ECO:0000313" key="6">
    <source>
        <dbReference type="Proteomes" id="UP000254293"/>
    </source>
</evidence>
<keyword evidence="1 3" id="KW-0732">Signal</keyword>
<evidence type="ECO:0000259" key="4">
    <source>
        <dbReference type="Pfam" id="PF04355"/>
    </source>
</evidence>
<keyword evidence="6" id="KW-1185">Reference proteome</keyword>
<keyword evidence="2" id="KW-0472">Membrane</keyword>
<dbReference type="Gene3D" id="3.30.1450.10">
    <property type="match status" value="1"/>
</dbReference>
<proteinExistence type="predicted"/>
<dbReference type="Proteomes" id="UP000254293">
    <property type="component" value="Unassembled WGS sequence"/>
</dbReference>
<reference evidence="5 6" key="1">
    <citation type="submission" date="2018-06" db="EMBL/GenBank/DDBJ databases">
        <authorList>
            <consortium name="Pathogen Informatics"/>
            <person name="Doyle S."/>
        </authorList>
    </citation>
    <scope>NUCLEOTIDE SEQUENCE [LARGE SCALE GENOMIC DNA]</scope>
    <source>
        <strain evidence="5 6">NCTC13336</strain>
    </source>
</reference>
<feature type="signal peptide" evidence="3">
    <location>
        <begin position="1"/>
        <end position="26"/>
    </location>
</feature>
<dbReference type="RefSeq" id="WP_115308762.1">
    <property type="nucleotide sequence ID" value="NZ_UGJJ01000002.1"/>
</dbReference>
<evidence type="ECO:0000313" key="5">
    <source>
        <dbReference type="EMBL" id="STR02892.1"/>
    </source>
</evidence>
<protein>
    <submittedName>
        <fullName evidence="5">SmpA / OmlA family</fullName>
    </submittedName>
</protein>
<feature type="domain" description="Outer membrane protein assembly factor BamE" evidence="4">
    <location>
        <begin position="52"/>
        <end position="132"/>
    </location>
</feature>
<evidence type="ECO:0000256" key="1">
    <source>
        <dbReference type="ARBA" id="ARBA00022729"/>
    </source>
</evidence>
<dbReference type="PROSITE" id="PS51257">
    <property type="entry name" value="PROKAR_LIPOPROTEIN"/>
    <property type="match status" value="1"/>
</dbReference>
<name>A0A377R4I7_9NEIS</name>
<gene>
    <name evidence="5" type="ORF">NCTC13336_01779</name>
</gene>
<evidence type="ECO:0000256" key="2">
    <source>
        <dbReference type="ARBA" id="ARBA00023136"/>
    </source>
</evidence>
<dbReference type="EMBL" id="UGJJ01000002">
    <property type="protein sequence ID" value="STR02892.1"/>
    <property type="molecule type" value="Genomic_DNA"/>
</dbReference>
<accession>A0A377R4I7</accession>
<organism evidence="5 6">
    <name type="scientific">Kingella potus</name>
    <dbReference type="NCBI Taxonomy" id="265175"/>
    <lineage>
        <taxon>Bacteria</taxon>
        <taxon>Pseudomonadati</taxon>
        <taxon>Pseudomonadota</taxon>
        <taxon>Betaproteobacteria</taxon>
        <taxon>Neisseriales</taxon>
        <taxon>Neisseriaceae</taxon>
        <taxon>Kingella</taxon>
    </lineage>
</organism>
<sequence length="174" mass="19424">MKSTRFLKTGAAVAAACLLAACATKSRITAEGTTDNPVFPKPYSLTFNKNRGTFPIYDELDKMRPGLSKDDIYKILGRPHYDEGMYGVREWDYLFHFYTPGVGVDPDNTSGVDGITTCQYKVIFDKHKFARSFHWNPVFPQGAACPPPQPEPPRAEPQVIIREVEAAPAAKIRQ</sequence>
<dbReference type="Pfam" id="PF04355">
    <property type="entry name" value="BamE"/>
    <property type="match status" value="1"/>
</dbReference>